<evidence type="ECO:0000256" key="1">
    <source>
        <dbReference type="SAM" id="MobiDB-lite"/>
    </source>
</evidence>
<feature type="domain" description="DUF7923" evidence="2">
    <location>
        <begin position="62"/>
        <end position="243"/>
    </location>
</feature>
<feature type="region of interest" description="Disordered" evidence="1">
    <location>
        <begin position="308"/>
        <end position="328"/>
    </location>
</feature>
<dbReference type="AlphaFoldDB" id="A0AA39CHU7"/>
<evidence type="ECO:0000259" key="2">
    <source>
        <dbReference type="Pfam" id="PF25540"/>
    </source>
</evidence>
<sequence>MSAFIGGINGDPATTMPYGDLHHEQYFDLEQARQNELDYYRNRCFELERQKKEVSLGACVGRKFAVVLVDGDGFFFQKSFFENFSSGGSWAANELYQAVLRNLREGGDIDLDCDVLVNVYASKPGLYKTLLEAGYVEDRLHFDRFFQTFNQSRSLFQFIDCGMGKERVDVKLRDTLHFYSYNAQCQRILVACSHDSGYIAQLERYTYEQVAAKIVLVHGWQSPVTAWQYDQTVFKSTRFDTVFEALPLLSSVGSPTFDPVAPALSDAHETNPENEGHVLIPTVSMASSLSNSNTFDPEAPPFKIETSPVAKEAGTSLSQQRQSGVDRQRLDRTNGIPVNRTGQRVDLRIPTPNHVEQGRFHDRTGSVPCNNAECIFKTKDLHIMDMELAKFVAPS</sequence>
<dbReference type="Pfam" id="PF25540">
    <property type="entry name" value="DUF7923"/>
    <property type="match status" value="1"/>
</dbReference>
<keyword evidence="4" id="KW-1185">Reference proteome</keyword>
<accession>A0AA39CHU7</accession>
<organism evidence="3 4">
    <name type="scientific">Cladophialophora chaetospira</name>
    <dbReference type="NCBI Taxonomy" id="386627"/>
    <lineage>
        <taxon>Eukaryota</taxon>
        <taxon>Fungi</taxon>
        <taxon>Dikarya</taxon>
        <taxon>Ascomycota</taxon>
        <taxon>Pezizomycotina</taxon>
        <taxon>Eurotiomycetes</taxon>
        <taxon>Chaetothyriomycetidae</taxon>
        <taxon>Chaetothyriales</taxon>
        <taxon>Herpotrichiellaceae</taxon>
        <taxon>Cladophialophora</taxon>
    </lineage>
</organism>
<reference evidence="3" key="1">
    <citation type="submission" date="2022-10" db="EMBL/GenBank/DDBJ databases">
        <title>Culturing micro-colonial fungi from biological soil crusts in the Mojave desert and describing Neophaeococcomyces mojavensis, and introducing the new genera and species Taxawa tesnikishii.</title>
        <authorList>
            <person name="Kurbessoian T."/>
            <person name="Stajich J.E."/>
        </authorList>
    </citation>
    <scope>NUCLEOTIDE SEQUENCE</scope>
    <source>
        <strain evidence="3">TK_41</strain>
    </source>
</reference>
<dbReference type="PANTHER" id="PTHR37543">
    <property type="entry name" value="CCCH ZINC FINGER DNA BINDING PROTEIN (AFU_ORTHOLOGUE AFUA_5G12760)"/>
    <property type="match status" value="1"/>
</dbReference>
<dbReference type="PANTHER" id="PTHR37543:SF1">
    <property type="entry name" value="CCCH ZINC FINGER DNA BINDING PROTEIN (AFU_ORTHOLOGUE AFUA_5G12760)"/>
    <property type="match status" value="1"/>
</dbReference>
<proteinExistence type="predicted"/>
<dbReference type="InterPro" id="IPR057683">
    <property type="entry name" value="DUF7923"/>
</dbReference>
<gene>
    <name evidence="3" type="ORF">H2200_006606</name>
</gene>
<dbReference type="Proteomes" id="UP001172673">
    <property type="component" value="Unassembled WGS sequence"/>
</dbReference>
<name>A0AA39CHU7_9EURO</name>
<protein>
    <recommendedName>
        <fullName evidence="2">DUF7923 domain-containing protein</fullName>
    </recommendedName>
</protein>
<evidence type="ECO:0000313" key="4">
    <source>
        <dbReference type="Proteomes" id="UP001172673"/>
    </source>
</evidence>
<comment type="caution">
    <text evidence="3">The sequence shown here is derived from an EMBL/GenBank/DDBJ whole genome shotgun (WGS) entry which is preliminary data.</text>
</comment>
<dbReference type="EMBL" id="JAPDRK010000009">
    <property type="protein sequence ID" value="KAJ9608835.1"/>
    <property type="molecule type" value="Genomic_DNA"/>
</dbReference>
<evidence type="ECO:0000313" key="3">
    <source>
        <dbReference type="EMBL" id="KAJ9608835.1"/>
    </source>
</evidence>